<evidence type="ECO:0000313" key="3">
    <source>
        <dbReference type="Proteomes" id="UP000053235"/>
    </source>
</evidence>
<dbReference type="AlphaFoldDB" id="A0A0M6ZVS6"/>
<keyword evidence="1" id="KW-0812">Transmembrane</keyword>
<keyword evidence="3" id="KW-1185">Reference proteome</keyword>
<accession>A0A0M6ZVS6</accession>
<feature type="transmembrane region" description="Helical" evidence="1">
    <location>
        <begin position="57"/>
        <end position="75"/>
    </location>
</feature>
<reference evidence="3" key="1">
    <citation type="submission" date="2015-07" db="EMBL/GenBank/DDBJ databases">
        <authorList>
            <person name="Rodrigo-Torres Lidia"/>
            <person name="Arahal R.David."/>
        </authorList>
    </citation>
    <scope>NUCLEOTIDE SEQUENCE [LARGE SCALE GENOMIC DNA]</scope>
    <source>
        <strain evidence="3">CECT 5112</strain>
    </source>
</reference>
<name>A0A0M6ZVS6_9HYPH</name>
<dbReference type="Proteomes" id="UP000053235">
    <property type="component" value="Unassembled WGS sequence"/>
</dbReference>
<sequence length="81" mass="9176">MFASNALHIASSVPNRQLVEYFDIFQHLTLDIFRFKKVLNCAENCTVPGLVCNSLRILLVICITFSALFYGLLPIRTRTAL</sequence>
<evidence type="ECO:0000256" key="1">
    <source>
        <dbReference type="SAM" id="Phobius"/>
    </source>
</evidence>
<organism evidence="2 3">
    <name type="scientific">Roseibium alexandrii</name>
    <dbReference type="NCBI Taxonomy" id="388408"/>
    <lineage>
        <taxon>Bacteria</taxon>
        <taxon>Pseudomonadati</taxon>
        <taxon>Pseudomonadota</taxon>
        <taxon>Alphaproteobacteria</taxon>
        <taxon>Hyphomicrobiales</taxon>
        <taxon>Stappiaceae</taxon>
        <taxon>Roseibium</taxon>
    </lineage>
</organism>
<keyword evidence="1" id="KW-1133">Transmembrane helix</keyword>
<protein>
    <submittedName>
        <fullName evidence="2">Uncharacterized protein</fullName>
    </submittedName>
</protein>
<gene>
    <name evidence="2" type="ORF">LAX5112_01121</name>
</gene>
<evidence type="ECO:0000313" key="2">
    <source>
        <dbReference type="EMBL" id="CTQ66865.1"/>
    </source>
</evidence>
<keyword evidence="1" id="KW-0472">Membrane</keyword>
<dbReference type="EMBL" id="CXWD01000004">
    <property type="protein sequence ID" value="CTQ66865.1"/>
    <property type="molecule type" value="Genomic_DNA"/>
</dbReference>
<proteinExistence type="predicted"/>